<sequence>MDNNGSTNISNAQKREKNEFIDDGKRGLDEGKDHILDGRELANNSAVGDEDRGSGVVGLGDTVIKELIEYLPA</sequence>
<accession>A0A811LW90</accession>
<organism evidence="2 3">
    <name type="scientific">Bursaphelenchus xylophilus</name>
    <name type="common">Pinewood nematode worm</name>
    <name type="synonym">Aphelenchoides xylophilus</name>
    <dbReference type="NCBI Taxonomy" id="6326"/>
    <lineage>
        <taxon>Eukaryota</taxon>
        <taxon>Metazoa</taxon>
        <taxon>Ecdysozoa</taxon>
        <taxon>Nematoda</taxon>
        <taxon>Chromadorea</taxon>
        <taxon>Rhabditida</taxon>
        <taxon>Tylenchina</taxon>
        <taxon>Tylenchomorpha</taxon>
        <taxon>Aphelenchoidea</taxon>
        <taxon>Aphelenchoididae</taxon>
        <taxon>Bursaphelenchus</taxon>
    </lineage>
</organism>
<proteinExistence type="predicted"/>
<dbReference type="Proteomes" id="UP000659654">
    <property type="component" value="Unassembled WGS sequence"/>
</dbReference>
<gene>
    <name evidence="2" type="ORF">BXYJ_LOCUS12432</name>
</gene>
<keyword evidence="3" id="KW-1185">Reference proteome</keyword>
<evidence type="ECO:0000313" key="2">
    <source>
        <dbReference type="EMBL" id="CAD5232341.1"/>
    </source>
</evidence>
<dbReference type="Proteomes" id="UP000582659">
    <property type="component" value="Unassembled WGS sequence"/>
</dbReference>
<evidence type="ECO:0000313" key="3">
    <source>
        <dbReference type="Proteomes" id="UP000659654"/>
    </source>
</evidence>
<name>A0A811LW90_BURXY</name>
<feature type="compositionally biased region" description="Polar residues" evidence="1">
    <location>
        <begin position="1"/>
        <end position="12"/>
    </location>
</feature>
<evidence type="ECO:0000256" key="1">
    <source>
        <dbReference type="SAM" id="MobiDB-lite"/>
    </source>
</evidence>
<dbReference type="AlphaFoldDB" id="A0A811LW90"/>
<dbReference type="EMBL" id="CAJFDI010000005">
    <property type="protein sequence ID" value="CAD5232341.1"/>
    <property type="molecule type" value="Genomic_DNA"/>
</dbReference>
<comment type="caution">
    <text evidence="2">The sequence shown here is derived from an EMBL/GenBank/DDBJ whole genome shotgun (WGS) entry which is preliminary data.</text>
</comment>
<reference evidence="2" key="1">
    <citation type="submission" date="2020-09" db="EMBL/GenBank/DDBJ databases">
        <authorList>
            <person name="Kikuchi T."/>
        </authorList>
    </citation>
    <scope>NUCLEOTIDE SEQUENCE</scope>
    <source>
        <strain evidence="2">Ka4C1</strain>
    </source>
</reference>
<dbReference type="EMBL" id="CAJFCV020000005">
    <property type="protein sequence ID" value="CAG9124608.1"/>
    <property type="molecule type" value="Genomic_DNA"/>
</dbReference>
<protein>
    <submittedName>
        <fullName evidence="2">(pine wood nematode) hypothetical protein</fullName>
    </submittedName>
</protein>
<feature type="compositionally biased region" description="Basic and acidic residues" evidence="1">
    <location>
        <begin position="13"/>
        <end position="33"/>
    </location>
</feature>
<feature type="region of interest" description="Disordered" evidence="1">
    <location>
        <begin position="1"/>
        <end position="33"/>
    </location>
</feature>